<comment type="caution">
    <text evidence="2">The sequence shown here is derived from an EMBL/GenBank/DDBJ whole genome shotgun (WGS) entry which is preliminary data.</text>
</comment>
<sequence length="181" mass="20442">MAASVPTMPPTDEWRDYLLPDESIVWQGRPGTMLRIRPRDLFQMLFGAAFTAFALFWMIGASQAGGHFWMFGLLHFGAGLALTLMPLLAGPFMRRRSFYTLTTQRALIASDVPLWGRRLDAYPLKQMGELRLEPGKRGSVWFAERPGNWALRTAPAQIGFEFIADAAQVFSWMAQLQGKRS</sequence>
<evidence type="ECO:0008006" key="4">
    <source>
        <dbReference type="Google" id="ProtNLM"/>
    </source>
</evidence>
<reference evidence="2 3" key="1">
    <citation type="journal article" date="2015" name="Stand. Genomic Sci.">
        <title>Genomic Encyclopedia of Bacterial and Archaeal Type Strains, Phase III: the genomes of soil and plant-associated and newly described type strains.</title>
        <authorList>
            <person name="Whitman W.B."/>
            <person name="Woyke T."/>
            <person name="Klenk H.P."/>
            <person name="Zhou Y."/>
            <person name="Lilburn T.G."/>
            <person name="Beck B.J."/>
            <person name="De Vos P."/>
            <person name="Vandamme P."/>
            <person name="Eisen J.A."/>
            <person name="Garrity G."/>
            <person name="Hugenholtz P."/>
            <person name="Kyrpides N.C."/>
        </authorList>
    </citation>
    <scope>NUCLEOTIDE SEQUENCE [LARGE SCALE GENOMIC DNA]</scope>
    <source>
        <strain evidence="2 3">CGMCC 1.5364</strain>
    </source>
</reference>
<name>A0A562N7A3_9RHOB</name>
<keyword evidence="1" id="KW-0472">Membrane</keyword>
<dbReference type="OrthoDB" id="199424at2"/>
<dbReference type="EMBL" id="VLKU01000017">
    <property type="protein sequence ID" value="TWI28045.1"/>
    <property type="molecule type" value="Genomic_DNA"/>
</dbReference>
<feature type="transmembrane region" description="Helical" evidence="1">
    <location>
        <begin position="66"/>
        <end position="89"/>
    </location>
</feature>
<proteinExistence type="predicted"/>
<dbReference type="AlphaFoldDB" id="A0A562N7A3"/>
<evidence type="ECO:0000313" key="3">
    <source>
        <dbReference type="Proteomes" id="UP000316225"/>
    </source>
</evidence>
<dbReference type="Proteomes" id="UP000316225">
    <property type="component" value="Unassembled WGS sequence"/>
</dbReference>
<protein>
    <recommendedName>
        <fullName evidence="4">PH (Pleckstrin Homology) domain-containing protein</fullName>
    </recommendedName>
</protein>
<keyword evidence="1" id="KW-0812">Transmembrane</keyword>
<gene>
    <name evidence="2" type="ORF">IQ24_03876</name>
</gene>
<evidence type="ECO:0000313" key="2">
    <source>
        <dbReference type="EMBL" id="TWI28045.1"/>
    </source>
</evidence>
<organism evidence="2 3">
    <name type="scientific">Paracoccus sulfuroxidans</name>
    <dbReference type="NCBI Taxonomy" id="384678"/>
    <lineage>
        <taxon>Bacteria</taxon>
        <taxon>Pseudomonadati</taxon>
        <taxon>Pseudomonadota</taxon>
        <taxon>Alphaproteobacteria</taxon>
        <taxon>Rhodobacterales</taxon>
        <taxon>Paracoccaceae</taxon>
        <taxon>Paracoccus</taxon>
    </lineage>
</organism>
<keyword evidence="3" id="KW-1185">Reference proteome</keyword>
<accession>A0A562N7A3</accession>
<feature type="transmembrane region" description="Helical" evidence="1">
    <location>
        <begin position="41"/>
        <end position="60"/>
    </location>
</feature>
<dbReference type="RefSeq" id="WP_145400015.1">
    <property type="nucleotide sequence ID" value="NZ_VLKU01000017.1"/>
</dbReference>
<evidence type="ECO:0000256" key="1">
    <source>
        <dbReference type="SAM" id="Phobius"/>
    </source>
</evidence>
<keyword evidence="1" id="KW-1133">Transmembrane helix</keyword>